<protein>
    <submittedName>
        <fullName evidence="6">rRNA pseudouridine synthase</fullName>
    </submittedName>
</protein>
<evidence type="ECO:0000313" key="6">
    <source>
        <dbReference type="EMBL" id="AZZ65238.2"/>
    </source>
</evidence>
<dbReference type="PANTHER" id="PTHR47683">
    <property type="entry name" value="PSEUDOURIDINE SYNTHASE FAMILY PROTEIN-RELATED"/>
    <property type="match status" value="1"/>
</dbReference>
<dbReference type="InterPro" id="IPR020094">
    <property type="entry name" value="TruA/RsuA/RluB/E/F_N"/>
</dbReference>
<evidence type="ECO:0000256" key="1">
    <source>
        <dbReference type="ARBA" id="ARBA00008348"/>
    </source>
</evidence>
<dbReference type="Proteomes" id="UP000256585">
    <property type="component" value="Chromosome"/>
</dbReference>
<evidence type="ECO:0000313" key="7">
    <source>
        <dbReference type="Proteomes" id="UP000256585"/>
    </source>
</evidence>
<keyword evidence="3" id="KW-0413">Isomerase</keyword>
<dbReference type="GO" id="GO:0009982">
    <property type="term" value="F:pseudouridine synthase activity"/>
    <property type="evidence" value="ECO:0007669"/>
    <property type="project" value="InterPro"/>
</dbReference>
<dbReference type="GO" id="GO:0006364">
    <property type="term" value="P:rRNA processing"/>
    <property type="evidence" value="ECO:0007669"/>
    <property type="project" value="UniProtKB-ARBA"/>
</dbReference>
<evidence type="ECO:0000256" key="4">
    <source>
        <dbReference type="PROSITE-ProRule" id="PRU00182"/>
    </source>
</evidence>
<dbReference type="PROSITE" id="PS01149">
    <property type="entry name" value="PSI_RSU"/>
    <property type="match status" value="1"/>
</dbReference>
<dbReference type="InterPro" id="IPR036986">
    <property type="entry name" value="S4_RNA-bd_sf"/>
</dbReference>
<evidence type="ECO:0000256" key="3">
    <source>
        <dbReference type="ARBA" id="ARBA00023235"/>
    </source>
</evidence>
<dbReference type="PROSITE" id="PS50889">
    <property type="entry name" value="S4"/>
    <property type="match status" value="1"/>
</dbReference>
<dbReference type="RefSeq" id="WP_137412653.1">
    <property type="nucleotide sequence ID" value="NZ_CP033058.2"/>
</dbReference>
<accession>A0A3Q9V522</accession>
<organism evidence="6 7">
    <name type="scientific">Metamycoplasma phocicerebrale</name>
    <dbReference type="NCBI Taxonomy" id="142649"/>
    <lineage>
        <taxon>Bacteria</taxon>
        <taxon>Bacillati</taxon>
        <taxon>Mycoplasmatota</taxon>
        <taxon>Mycoplasmoidales</taxon>
        <taxon>Metamycoplasmataceae</taxon>
        <taxon>Metamycoplasma</taxon>
    </lineage>
</organism>
<dbReference type="KEGG" id="mphc:DMC14_000220"/>
<dbReference type="Pfam" id="PF00849">
    <property type="entry name" value="PseudoU_synth_2"/>
    <property type="match status" value="1"/>
</dbReference>
<dbReference type="PANTHER" id="PTHR47683:SF4">
    <property type="entry name" value="PSEUDOURIDINE SYNTHASE"/>
    <property type="match status" value="1"/>
</dbReference>
<feature type="domain" description="Pseudouridine synthase RsuA/RluA-like" evidence="5">
    <location>
        <begin position="62"/>
        <end position="190"/>
    </location>
</feature>
<dbReference type="OrthoDB" id="9807213at2"/>
<keyword evidence="2 4" id="KW-0694">RNA-binding</keyword>
<name>A0A3Q9V522_9BACT</name>
<dbReference type="AlphaFoldDB" id="A0A3Q9V522"/>
<dbReference type="GO" id="GO:0140098">
    <property type="term" value="F:catalytic activity, acting on RNA"/>
    <property type="evidence" value="ECO:0007669"/>
    <property type="project" value="UniProtKB-ARBA"/>
</dbReference>
<evidence type="ECO:0000256" key="2">
    <source>
        <dbReference type="ARBA" id="ARBA00022884"/>
    </source>
</evidence>
<evidence type="ECO:0000259" key="5">
    <source>
        <dbReference type="Pfam" id="PF00849"/>
    </source>
</evidence>
<dbReference type="InterPro" id="IPR042092">
    <property type="entry name" value="PsdUridine_s_RsuA/RluB/E/F_cat"/>
</dbReference>
<dbReference type="Gene3D" id="3.30.70.1560">
    <property type="entry name" value="Alpha-L RNA-binding motif"/>
    <property type="match status" value="1"/>
</dbReference>
<dbReference type="Gene3D" id="3.10.290.10">
    <property type="entry name" value="RNA-binding S4 domain"/>
    <property type="match status" value="1"/>
</dbReference>
<reference evidence="6" key="1">
    <citation type="submission" date="2019-03" db="EMBL/GenBank/DDBJ databases">
        <title>Draft Sequence and Annotation of the Mycoplasma phocicerebrale Strain 1049T Genome.</title>
        <authorList>
            <person name="Frasca S.Jr."/>
            <person name="Kutish G.F."/>
            <person name="Castellanos Gell J."/>
            <person name="Michaels D.L."/>
            <person name="Brown D.R."/>
        </authorList>
    </citation>
    <scope>NUCLEOTIDE SEQUENCE</scope>
    <source>
        <strain evidence="6">1049</strain>
    </source>
</reference>
<sequence length="231" mass="27287">MKYRIEKIICLVLDISRSECKKVLKSERIKINGIIISKPRVIDINKDNIEIDGELIQYKEFQYFMFNKPSGLITANYDLKQKTIFSILNLNSNKFFAIGRLDKDTEGLLLITNDGEMAHKISNPKYKIPKKYYFELNKEMTTNIKDHIPKPIILLNGYQVKEYNFEFLDLKSGYLTIYEGKFHQVKEMLNFFNYEITFLKRISIGKLELDSKLEIGKMKELELKDLELIFK</sequence>
<gene>
    <name evidence="6" type="ORF">DMC14_000220</name>
</gene>
<dbReference type="CDD" id="cd00165">
    <property type="entry name" value="S4"/>
    <property type="match status" value="1"/>
</dbReference>
<dbReference type="SUPFAM" id="SSF55120">
    <property type="entry name" value="Pseudouridine synthase"/>
    <property type="match status" value="1"/>
</dbReference>
<dbReference type="SUPFAM" id="SSF55174">
    <property type="entry name" value="Alpha-L RNA-binding motif"/>
    <property type="match status" value="1"/>
</dbReference>
<dbReference type="Gene3D" id="3.30.70.580">
    <property type="entry name" value="Pseudouridine synthase I, catalytic domain, N-terminal subdomain"/>
    <property type="match status" value="1"/>
</dbReference>
<proteinExistence type="inferred from homology"/>
<comment type="similarity">
    <text evidence="1">Belongs to the pseudouridine synthase RsuA family.</text>
</comment>
<dbReference type="GO" id="GO:0001522">
    <property type="term" value="P:pseudouridine synthesis"/>
    <property type="evidence" value="ECO:0007669"/>
    <property type="project" value="InterPro"/>
</dbReference>
<keyword evidence="7" id="KW-1185">Reference proteome</keyword>
<dbReference type="InterPro" id="IPR018496">
    <property type="entry name" value="PsdUridine_synth_RsuA/RluB_CS"/>
</dbReference>
<dbReference type="InterPro" id="IPR050343">
    <property type="entry name" value="RsuA_PseudoU_synthase"/>
</dbReference>
<dbReference type="GO" id="GO:0003723">
    <property type="term" value="F:RNA binding"/>
    <property type="evidence" value="ECO:0007669"/>
    <property type="project" value="UniProtKB-KW"/>
</dbReference>
<dbReference type="InterPro" id="IPR020103">
    <property type="entry name" value="PsdUridine_synth_cat_dom_sf"/>
</dbReference>
<dbReference type="EMBL" id="CP033058">
    <property type="protein sequence ID" value="AZZ65238.2"/>
    <property type="molecule type" value="Genomic_DNA"/>
</dbReference>
<dbReference type="InterPro" id="IPR006145">
    <property type="entry name" value="PsdUridine_synth_RsuA/RluA"/>
</dbReference>